<evidence type="ECO:0000259" key="9">
    <source>
        <dbReference type="PROSITE" id="PS01124"/>
    </source>
</evidence>
<dbReference type="EMBL" id="FOMT01000001">
    <property type="protein sequence ID" value="SFD66453.1"/>
    <property type="molecule type" value="Genomic_DNA"/>
</dbReference>
<dbReference type="Gene3D" id="1.10.10.60">
    <property type="entry name" value="Homeodomain-like"/>
    <property type="match status" value="2"/>
</dbReference>
<dbReference type="SMART" id="SM00448">
    <property type="entry name" value="REC"/>
    <property type="match status" value="1"/>
</dbReference>
<evidence type="ECO:0000256" key="6">
    <source>
        <dbReference type="ARBA" id="ARBA00023125"/>
    </source>
</evidence>
<dbReference type="Pfam" id="PF12833">
    <property type="entry name" value="HTH_18"/>
    <property type="match status" value="1"/>
</dbReference>
<dbReference type="GO" id="GO:0043565">
    <property type="term" value="F:sequence-specific DNA binding"/>
    <property type="evidence" value="ECO:0007669"/>
    <property type="project" value="InterPro"/>
</dbReference>
<dbReference type="Pfam" id="PF00072">
    <property type="entry name" value="Response_reg"/>
    <property type="match status" value="1"/>
</dbReference>
<evidence type="ECO:0000256" key="2">
    <source>
        <dbReference type="ARBA" id="ARBA00022490"/>
    </source>
</evidence>
<dbReference type="InterPro" id="IPR051552">
    <property type="entry name" value="HptR"/>
</dbReference>
<gene>
    <name evidence="11" type="ORF">SAMN05216378_0895</name>
</gene>
<evidence type="ECO:0000256" key="7">
    <source>
        <dbReference type="ARBA" id="ARBA00023163"/>
    </source>
</evidence>
<evidence type="ECO:0000256" key="3">
    <source>
        <dbReference type="ARBA" id="ARBA00022553"/>
    </source>
</evidence>
<dbReference type="RefSeq" id="WP_091181414.1">
    <property type="nucleotide sequence ID" value="NZ_FOMT01000001.1"/>
</dbReference>
<dbReference type="InterPro" id="IPR018060">
    <property type="entry name" value="HTH_AraC"/>
</dbReference>
<dbReference type="GO" id="GO:0003700">
    <property type="term" value="F:DNA-binding transcription factor activity"/>
    <property type="evidence" value="ECO:0007669"/>
    <property type="project" value="InterPro"/>
</dbReference>
<dbReference type="PROSITE" id="PS01124">
    <property type="entry name" value="HTH_ARAC_FAMILY_2"/>
    <property type="match status" value="1"/>
</dbReference>
<keyword evidence="7" id="KW-0804">Transcription</keyword>
<evidence type="ECO:0000313" key="11">
    <source>
        <dbReference type="EMBL" id="SFD66453.1"/>
    </source>
</evidence>
<keyword evidence="4" id="KW-0902">Two-component regulatory system</keyword>
<protein>
    <submittedName>
        <fullName evidence="11">Two-component system, response regulator YesN</fullName>
    </submittedName>
</protein>
<keyword evidence="12" id="KW-1185">Reference proteome</keyword>
<keyword evidence="6" id="KW-0238">DNA-binding</keyword>
<evidence type="ECO:0000256" key="4">
    <source>
        <dbReference type="ARBA" id="ARBA00023012"/>
    </source>
</evidence>
<organism evidence="11 12">
    <name type="scientific">Paenibacillus catalpae</name>
    <dbReference type="NCBI Taxonomy" id="1045775"/>
    <lineage>
        <taxon>Bacteria</taxon>
        <taxon>Bacillati</taxon>
        <taxon>Bacillota</taxon>
        <taxon>Bacilli</taxon>
        <taxon>Bacillales</taxon>
        <taxon>Paenibacillaceae</taxon>
        <taxon>Paenibacillus</taxon>
    </lineage>
</organism>
<dbReference type="PANTHER" id="PTHR42713:SF3">
    <property type="entry name" value="TRANSCRIPTIONAL REGULATORY PROTEIN HPTR"/>
    <property type="match status" value="1"/>
</dbReference>
<dbReference type="Proteomes" id="UP000198855">
    <property type="component" value="Unassembled WGS sequence"/>
</dbReference>
<reference evidence="12" key="1">
    <citation type="submission" date="2016-10" db="EMBL/GenBank/DDBJ databases">
        <authorList>
            <person name="Varghese N."/>
            <person name="Submissions S."/>
        </authorList>
    </citation>
    <scope>NUCLEOTIDE SEQUENCE [LARGE SCALE GENOMIC DNA]</scope>
    <source>
        <strain evidence="12">CGMCC 1.10784</strain>
    </source>
</reference>
<feature type="domain" description="Response regulatory" evidence="10">
    <location>
        <begin position="4"/>
        <end position="121"/>
    </location>
</feature>
<dbReference type="STRING" id="1045775.SAMN05216378_0895"/>
<dbReference type="SUPFAM" id="SSF46689">
    <property type="entry name" value="Homeodomain-like"/>
    <property type="match status" value="1"/>
</dbReference>
<dbReference type="InterPro" id="IPR001789">
    <property type="entry name" value="Sig_transdc_resp-reg_receiver"/>
</dbReference>
<keyword evidence="3 8" id="KW-0597">Phosphoprotein</keyword>
<keyword evidence="2" id="KW-0963">Cytoplasm</keyword>
<sequence length="519" mass="59879">MKYKVLLIDDERIILEGIASLMDWEKYRTQLAGTARNGLEALQFIESQPPDIIISDIRMPGMDGLSLVKRLKETHPHIACIMLSGFGDFDYARQAMQYGVKHYLLKPCNENTIAEAIVSVVEQLDQERHTDAFMRRMQEELKKVLPSAKEQFLKEYVTNKRYGRREWDEYGRLFGIQLENLEARLLLCQLEGPFEFDHLFALKNIAEDIIGKPTILLSTTIGSQLLILVRDQYPESELLSILAEVKRTFMGYFKLDTTIAISDAGELAEARKMYMDTRSCLNHRFYLGGGSLITVRDIQQQHELEEQAFLFDDSQLCMAAKSGNWEEVRRELDEAFRILAELRLDDLTAKSYVIPLYVALFRQAEPQRMNEYLQLLAKIEALSTLQSLQSFVEDAAKRICEENYEIQACRHSSIIRKMMNIVSEHLSNPALSLQWAASEILYMNADYLGKLFKKETGDKFSNYVMKTRMDKALELIEESNDVKVFELAEQLGFGDNPHYFSQVFKKYTGKSPSDFKKTS</sequence>
<dbReference type="InterPro" id="IPR011006">
    <property type="entry name" value="CheY-like_superfamily"/>
</dbReference>
<comment type="subcellular location">
    <subcellularLocation>
        <location evidence="1">Cytoplasm</location>
    </subcellularLocation>
</comment>
<dbReference type="InterPro" id="IPR009057">
    <property type="entry name" value="Homeodomain-like_sf"/>
</dbReference>
<evidence type="ECO:0000256" key="1">
    <source>
        <dbReference type="ARBA" id="ARBA00004496"/>
    </source>
</evidence>
<dbReference type="SMART" id="SM00342">
    <property type="entry name" value="HTH_ARAC"/>
    <property type="match status" value="1"/>
</dbReference>
<dbReference type="GO" id="GO:0000160">
    <property type="term" value="P:phosphorelay signal transduction system"/>
    <property type="evidence" value="ECO:0007669"/>
    <property type="project" value="UniProtKB-KW"/>
</dbReference>
<dbReference type="PANTHER" id="PTHR42713">
    <property type="entry name" value="HISTIDINE KINASE-RELATED"/>
    <property type="match status" value="1"/>
</dbReference>
<dbReference type="Gene3D" id="3.40.50.2300">
    <property type="match status" value="1"/>
</dbReference>
<keyword evidence="5" id="KW-0805">Transcription regulation</keyword>
<dbReference type="GO" id="GO:0005737">
    <property type="term" value="C:cytoplasm"/>
    <property type="evidence" value="ECO:0007669"/>
    <property type="project" value="UniProtKB-SubCell"/>
</dbReference>
<evidence type="ECO:0000256" key="5">
    <source>
        <dbReference type="ARBA" id="ARBA00023015"/>
    </source>
</evidence>
<proteinExistence type="predicted"/>
<dbReference type="PROSITE" id="PS50110">
    <property type="entry name" value="RESPONSE_REGULATORY"/>
    <property type="match status" value="1"/>
</dbReference>
<accession>A0A1I1UCG0</accession>
<feature type="domain" description="HTH araC/xylS-type" evidence="9">
    <location>
        <begin position="416"/>
        <end position="518"/>
    </location>
</feature>
<evidence type="ECO:0000313" key="12">
    <source>
        <dbReference type="Proteomes" id="UP000198855"/>
    </source>
</evidence>
<dbReference type="AlphaFoldDB" id="A0A1I1UCG0"/>
<dbReference type="OrthoDB" id="9794370at2"/>
<name>A0A1I1UCG0_9BACL</name>
<evidence type="ECO:0000256" key="8">
    <source>
        <dbReference type="PROSITE-ProRule" id="PRU00169"/>
    </source>
</evidence>
<evidence type="ECO:0000259" key="10">
    <source>
        <dbReference type="PROSITE" id="PS50110"/>
    </source>
</evidence>
<feature type="modified residue" description="4-aspartylphosphate" evidence="8">
    <location>
        <position position="56"/>
    </location>
</feature>
<dbReference type="CDD" id="cd17536">
    <property type="entry name" value="REC_YesN-like"/>
    <property type="match status" value="1"/>
</dbReference>
<dbReference type="SUPFAM" id="SSF52172">
    <property type="entry name" value="CheY-like"/>
    <property type="match status" value="1"/>
</dbReference>